<dbReference type="Gene3D" id="2.40.30.170">
    <property type="match status" value="1"/>
</dbReference>
<sequence>MRFLRHSLAGLFLVSLTLALIVWAGALVFGAVQDRMSQEPRIPPARERVFAVNVTRAVPETIAPVLTAFGEVQSRRTLVLRASAAGEIVGISENFESGGQVAAGEVLLEIDPVNAEAALARAEADLRDAEAEQRDAERAVGIARDTRVAAEEQAALREKAFRRQVDLQDRGVGTAATVEEAELAAASSRQSVLSARSAEANAEARVDQAATALARATLARDEAQRDLDNTVVRAGFAGILADVSVVEGGLVSSNEELGRLIDPDALEVAFRVSTAQYARLLDARGRLRPAPVTVTLDVQGLGLTAEGEISRDSAAVGEGQVGRLIFARLDAPRGFIPGDFVTVATEEPALENVVRLPATALDAAGTVLVVGDDDRLEVLPVTLERRQGDDVLVRGDALAGRDVVRERSPLLGAGIKVRPLGEADRQATPAPEPAAPAMVALEPERRARIRAFIEASERMPADMKTRILAQLEQPEVPVQMVERIEARMGG</sequence>
<comment type="caution">
    <text evidence="2">The sequence shown here is derived from an EMBL/GenBank/DDBJ whole genome shotgun (WGS) entry which is preliminary data.</text>
</comment>
<reference evidence="2" key="1">
    <citation type="journal article" date="2014" name="Int. J. Syst. Evol. Microbiol.">
        <title>Complete genome sequence of Corynebacterium casei LMG S-19264T (=DSM 44701T), isolated from a smear-ripened cheese.</title>
        <authorList>
            <consortium name="US DOE Joint Genome Institute (JGI-PGF)"/>
            <person name="Walter F."/>
            <person name="Albersmeier A."/>
            <person name="Kalinowski J."/>
            <person name="Ruckert C."/>
        </authorList>
    </citation>
    <scope>NUCLEOTIDE SEQUENCE</scope>
    <source>
        <strain evidence="2">CGMCC 1.6293</strain>
    </source>
</reference>
<evidence type="ECO:0000313" key="2">
    <source>
        <dbReference type="EMBL" id="GGL99464.1"/>
    </source>
</evidence>
<keyword evidence="1" id="KW-0175">Coiled coil</keyword>
<dbReference type="Gene3D" id="2.40.420.20">
    <property type="match status" value="1"/>
</dbReference>
<protein>
    <recommendedName>
        <fullName evidence="4">Efflux transporter periplasmic adaptor subunit</fullName>
    </recommendedName>
</protein>
<organism evidence="2 3">
    <name type="scientific">Pseudooceanicola nanhaiensis</name>
    <dbReference type="NCBI Taxonomy" id="375761"/>
    <lineage>
        <taxon>Bacteria</taxon>
        <taxon>Pseudomonadati</taxon>
        <taxon>Pseudomonadota</taxon>
        <taxon>Alphaproteobacteria</taxon>
        <taxon>Rhodobacterales</taxon>
        <taxon>Paracoccaceae</taxon>
        <taxon>Pseudooceanicola</taxon>
    </lineage>
</organism>
<reference evidence="2" key="2">
    <citation type="submission" date="2020-09" db="EMBL/GenBank/DDBJ databases">
        <authorList>
            <person name="Sun Q."/>
            <person name="Zhou Y."/>
        </authorList>
    </citation>
    <scope>NUCLEOTIDE SEQUENCE</scope>
    <source>
        <strain evidence="2">CGMCC 1.6293</strain>
    </source>
</reference>
<proteinExistence type="predicted"/>
<gene>
    <name evidence="2" type="ORF">GCM10011534_21620</name>
</gene>
<dbReference type="GO" id="GO:0015562">
    <property type="term" value="F:efflux transmembrane transporter activity"/>
    <property type="evidence" value="ECO:0007669"/>
    <property type="project" value="TreeGrafter"/>
</dbReference>
<dbReference type="SUPFAM" id="SSF111369">
    <property type="entry name" value="HlyD-like secretion proteins"/>
    <property type="match status" value="2"/>
</dbReference>
<keyword evidence="3" id="KW-1185">Reference proteome</keyword>
<dbReference type="PANTHER" id="PTHR30469:SF38">
    <property type="entry name" value="HLYD FAMILY SECRETION PROTEIN"/>
    <property type="match status" value="1"/>
</dbReference>
<dbReference type="PANTHER" id="PTHR30469">
    <property type="entry name" value="MULTIDRUG RESISTANCE PROTEIN MDTA"/>
    <property type="match status" value="1"/>
</dbReference>
<evidence type="ECO:0000256" key="1">
    <source>
        <dbReference type="SAM" id="Coils"/>
    </source>
</evidence>
<accession>A0A917SWK5</accession>
<evidence type="ECO:0000313" key="3">
    <source>
        <dbReference type="Proteomes" id="UP000649829"/>
    </source>
</evidence>
<evidence type="ECO:0008006" key="4">
    <source>
        <dbReference type="Google" id="ProtNLM"/>
    </source>
</evidence>
<dbReference type="Proteomes" id="UP000649829">
    <property type="component" value="Unassembled WGS sequence"/>
</dbReference>
<dbReference type="Gene3D" id="2.40.50.100">
    <property type="match status" value="1"/>
</dbReference>
<name>A0A917SWK5_9RHOB</name>
<dbReference type="RefSeq" id="WP_028287933.1">
    <property type="nucleotide sequence ID" value="NZ_BMLF01000001.1"/>
</dbReference>
<dbReference type="Gene3D" id="1.10.287.470">
    <property type="entry name" value="Helix hairpin bin"/>
    <property type="match status" value="1"/>
</dbReference>
<dbReference type="GO" id="GO:1990281">
    <property type="term" value="C:efflux pump complex"/>
    <property type="evidence" value="ECO:0007669"/>
    <property type="project" value="TreeGrafter"/>
</dbReference>
<dbReference type="EMBL" id="BMLF01000001">
    <property type="protein sequence ID" value="GGL99464.1"/>
    <property type="molecule type" value="Genomic_DNA"/>
</dbReference>
<feature type="coiled-coil region" evidence="1">
    <location>
        <begin position="119"/>
        <end position="146"/>
    </location>
</feature>
<dbReference type="AlphaFoldDB" id="A0A917SWK5"/>